<evidence type="ECO:0000313" key="5">
    <source>
        <dbReference type="Proteomes" id="UP000011518"/>
    </source>
</evidence>
<dbReference type="Pfam" id="PF08736">
    <property type="entry name" value="FA"/>
    <property type="match status" value="1"/>
</dbReference>
<dbReference type="CDD" id="cd14473">
    <property type="entry name" value="FERM_B-lobe"/>
    <property type="match status" value="1"/>
</dbReference>
<dbReference type="InterPro" id="IPR019749">
    <property type="entry name" value="Band_41_domain"/>
</dbReference>
<dbReference type="FunFam" id="1.20.80.10:FF:000001">
    <property type="entry name" value="Erythrocyte membrane protein band 4.1"/>
    <property type="match status" value="1"/>
</dbReference>
<dbReference type="GO" id="GO:0031032">
    <property type="term" value="P:actomyosin structure organization"/>
    <property type="evidence" value="ECO:0007669"/>
    <property type="project" value="TreeGrafter"/>
</dbReference>
<dbReference type="InterPro" id="IPR000299">
    <property type="entry name" value="FERM_domain"/>
</dbReference>
<dbReference type="InterPro" id="IPR000798">
    <property type="entry name" value="Ez/rad/moesin-like"/>
</dbReference>
<dbReference type="SUPFAM" id="SSF54236">
    <property type="entry name" value="Ubiquitin-like"/>
    <property type="match status" value="1"/>
</dbReference>
<keyword evidence="1" id="KW-0597">Phosphoprotein</keyword>
<evidence type="ECO:0000313" key="4">
    <source>
        <dbReference type="EMBL" id="ELW69417.1"/>
    </source>
</evidence>
<feature type="compositionally biased region" description="Basic and acidic residues" evidence="2">
    <location>
        <begin position="109"/>
        <end position="147"/>
    </location>
</feature>
<reference evidence="5" key="2">
    <citation type="journal article" date="2013" name="Nat. Commun.">
        <title>Genome of the Chinese tree shrew.</title>
        <authorList>
            <person name="Fan Y."/>
            <person name="Huang Z.Y."/>
            <person name="Cao C.C."/>
            <person name="Chen C.S."/>
            <person name="Chen Y.X."/>
            <person name="Fan D.D."/>
            <person name="He J."/>
            <person name="Hou H.L."/>
            <person name="Hu L."/>
            <person name="Hu X.T."/>
            <person name="Jiang X.T."/>
            <person name="Lai R."/>
            <person name="Lang Y.S."/>
            <person name="Liang B."/>
            <person name="Liao S.G."/>
            <person name="Mu D."/>
            <person name="Ma Y.Y."/>
            <person name="Niu Y.Y."/>
            <person name="Sun X.Q."/>
            <person name="Xia J.Q."/>
            <person name="Xiao J."/>
            <person name="Xiong Z.Q."/>
            <person name="Xu L."/>
            <person name="Yang L."/>
            <person name="Zhang Y."/>
            <person name="Zhao W."/>
            <person name="Zhao X.D."/>
            <person name="Zheng Y.T."/>
            <person name="Zhou J.M."/>
            <person name="Zhu Y.B."/>
            <person name="Zhang G.J."/>
            <person name="Wang J."/>
            <person name="Yao Y.G."/>
        </authorList>
    </citation>
    <scope>NUCLEOTIDE SEQUENCE [LARGE SCALE GENOMIC DNA]</scope>
</reference>
<dbReference type="InterPro" id="IPR014352">
    <property type="entry name" value="FERM/acyl-CoA-bd_prot_sf"/>
</dbReference>
<dbReference type="CDD" id="cd13184">
    <property type="entry name" value="FERM_C_4_1_family"/>
    <property type="match status" value="1"/>
</dbReference>
<dbReference type="SUPFAM" id="SSF50729">
    <property type="entry name" value="PH domain-like"/>
    <property type="match status" value="1"/>
</dbReference>
<dbReference type="EMBL" id="KB320530">
    <property type="protein sequence ID" value="ELW69417.1"/>
    <property type="molecule type" value="Genomic_DNA"/>
</dbReference>
<dbReference type="STRING" id="246437.L9L6U4"/>
<dbReference type="PANTHER" id="PTHR23280:SF17">
    <property type="entry name" value="BAND 4.1-LIKE PROTEIN 2"/>
    <property type="match status" value="1"/>
</dbReference>
<protein>
    <submittedName>
        <fullName evidence="4">Band 4.1-like protein 2</fullName>
    </submittedName>
</protein>
<dbReference type="GO" id="GO:0005886">
    <property type="term" value="C:plasma membrane"/>
    <property type="evidence" value="ECO:0007669"/>
    <property type="project" value="TreeGrafter"/>
</dbReference>
<dbReference type="PROSITE" id="PS00661">
    <property type="entry name" value="FERM_2"/>
    <property type="match status" value="1"/>
</dbReference>
<proteinExistence type="predicted"/>
<organism evidence="4 5">
    <name type="scientific">Tupaia chinensis</name>
    <name type="common">Chinese tree shrew</name>
    <name type="synonym">Tupaia belangeri chinensis</name>
    <dbReference type="NCBI Taxonomy" id="246437"/>
    <lineage>
        <taxon>Eukaryota</taxon>
        <taxon>Metazoa</taxon>
        <taxon>Chordata</taxon>
        <taxon>Craniata</taxon>
        <taxon>Vertebrata</taxon>
        <taxon>Euteleostomi</taxon>
        <taxon>Mammalia</taxon>
        <taxon>Eutheria</taxon>
        <taxon>Euarchontoglires</taxon>
        <taxon>Scandentia</taxon>
        <taxon>Tupaiidae</taxon>
        <taxon>Tupaia</taxon>
    </lineage>
</organism>
<evidence type="ECO:0000259" key="3">
    <source>
        <dbReference type="PROSITE" id="PS50057"/>
    </source>
</evidence>
<reference evidence="5" key="1">
    <citation type="submission" date="2012-07" db="EMBL/GenBank/DDBJ databases">
        <title>Genome of the Chinese tree shrew, a rising model animal genetically related to primates.</title>
        <authorList>
            <person name="Zhang G."/>
            <person name="Fan Y."/>
            <person name="Yao Y."/>
            <person name="Huang Z."/>
        </authorList>
    </citation>
    <scope>NUCLEOTIDE SEQUENCE [LARGE SCALE GENOMIC DNA]</scope>
</reference>
<feature type="region of interest" description="Disordered" evidence="2">
    <location>
        <begin position="1"/>
        <end position="195"/>
    </location>
</feature>
<dbReference type="Pfam" id="PF09380">
    <property type="entry name" value="FERM_C"/>
    <property type="match status" value="1"/>
</dbReference>
<name>L9L6U4_TUPCH</name>
<dbReference type="PRINTS" id="PR00661">
    <property type="entry name" value="ERMFAMILY"/>
</dbReference>
<feature type="region of interest" description="Disordered" evidence="2">
    <location>
        <begin position="619"/>
        <end position="647"/>
    </location>
</feature>
<dbReference type="PROSITE" id="PS00660">
    <property type="entry name" value="FERM_1"/>
    <property type="match status" value="1"/>
</dbReference>
<dbReference type="Gene3D" id="2.30.29.30">
    <property type="entry name" value="Pleckstrin-homology domain (PH domain)/Phosphotyrosine-binding domain (PTB)"/>
    <property type="match status" value="1"/>
</dbReference>
<sequence length="781" mass="86977">MTTEVGSASEVKDSDQLGADTTKGKPNEVAENQQNQSDPEEEKGSQPPPTTESQSSPRRQKREKDPSESRGISRFIPPWLKKQKSYNLVVPKDGGDKKEPTQAVVEEQILDKEEPLLVEERQAKGDAEEAAQRKHQELKVEVKEEKPSVSTADRQPAEESKEREEKIKEIQEDKSEEAANRETKEVQTNELKTAQKATKKTKTVQCKVTLLDGTEYSCDLENWLDPAKEIKRQLRSLPWLFTFNVKFYPPDPSQLTEDITRYFLCLQLRQDIASGRLPCSFVTHAFLGSYTLQAELGDYDPEEHGSIDLSDFQFAPTQTRELEEKVAELHKTHRGLSPAQADSQFLENAKRLSMYGVDLHHAKDSEGVDIKLGVCANGLLIYKDRLRINRFAWPKILKISYKRSNFYIKVRPAELEQFESTIGFKLPNHRAAKRLWKVCVEHHTFYRLVSPEQPPKAKFLTLGSKFRYSGRTQAQTRQASTLIDRPAPHFDRTSSKRVSRSLDGAPIGVVDPSLMKAFAGAAGEVSAYGPGAVSTAIVQDGDGRREVRSPTKAPHLQLIEGKTVPMCPSSPLTYCASSFASNLLPVPEIDLLSDISEEDPFGEADQITLDSLELLSTAETSEQGDPEVTTLDSASDPAVAPAQPDGPLICERTPKAADYDSECSHFSFSFYKCFPSGFPSLLDEDGYLAFPSLPKVWVSFLPPDVQHYVPITSPSFIPSLILIFGLLLSASQSVPFSLTFSLPLALCLCYLEAKATTFHVSYDCDCNDKTEEEESVAGTPT</sequence>
<dbReference type="Pfam" id="PF00373">
    <property type="entry name" value="FERM_M"/>
    <property type="match status" value="1"/>
</dbReference>
<dbReference type="Proteomes" id="UP000011518">
    <property type="component" value="Unassembled WGS sequence"/>
</dbReference>
<dbReference type="FunFam" id="2.30.29.30:FF:000001">
    <property type="entry name" value="Erythrocyte membrane protein band 4.1"/>
    <property type="match status" value="1"/>
</dbReference>
<dbReference type="InterPro" id="IPR018980">
    <property type="entry name" value="FERM_PH-like_C"/>
</dbReference>
<gene>
    <name evidence="4" type="ORF">TREES_T100016766</name>
</gene>
<dbReference type="PRINTS" id="PR00935">
    <property type="entry name" value="BAND41"/>
</dbReference>
<feature type="compositionally biased region" description="Basic and acidic residues" evidence="2">
    <location>
        <begin position="155"/>
        <end position="187"/>
    </location>
</feature>
<feature type="domain" description="FERM" evidence="3">
    <location>
        <begin position="145"/>
        <end position="450"/>
    </location>
</feature>
<dbReference type="SMART" id="SM01196">
    <property type="entry name" value="FERM_C"/>
    <property type="match status" value="1"/>
</dbReference>
<dbReference type="FunCoup" id="L9L6U4">
    <property type="interactions" value="1412"/>
</dbReference>
<dbReference type="PROSITE" id="PS50057">
    <property type="entry name" value="FERM_3"/>
    <property type="match status" value="1"/>
</dbReference>
<dbReference type="GO" id="GO:0005856">
    <property type="term" value="C:cytoskeleton"/>
    <property type="evidence" value="ECO:0007669"/>
    <property type="project" value="TreeGrafter"/>
</dbReference>
<dbReference type="InterPro" id="IPR014847">
    <property type="entry name" value="FA"/>
</dbReference>
<dbReference type="InParanoid" id="L9L6U4"/>
<dbReference type="SUPFAM" id="SSF47031">
    <property type="entry name" value="Second domain of FERM"/>
    <property type="match status" value="1"/>
</dbReference>
<dbReference type="AlphaFoldDB" id="L9L6U4"/>
<accession>L9L6U4</accession>
<evidence type="ECO:0000256" key="1">
    <source>
        <dbReference type="ARBA" id="ARBA00022553"/>
    </source>
</evidence>
<dbReference type="InterPro" id="IPR011993">
    <property type="entry name" value="PH-like_dom_sf"/>
</dbReference>
<keyword evidence="5" id="KW-1185">Reference proteome</keyword>
<dbReference type="SMART" id="SM00295">
    <property type="entry name" value="B41"/>
    <property type="match status" value="1"/>
</dbReference>
<evidence type="ECO:0000256" key="2">
    <source>
        <dbReference type="SAM" id="MobiDB-lite"/>
    </source>
</evidence>
<dbReference type="InterPro" id="IPR019748">
    <property type="entry name" value="FERM_central"/>
</dbReference>
<dbReference type="eggNOG" id="KOG3527">
    <property type="taxonomic scope" value="Eukaryota"/>
</dbReference>
<dbReference type="Gene3D" id="1.20.80.10">
    <property type="match status" value="1"/>
</dbReference>
<dbReference type="InterPro" id="IPR019747">
    <property type="entry name" value="FERM_CS"/>
</dbReference>
<dbReference type="SMART" id="SM01195">
    <property type="entry name" value="FA"/>
    <property type="match status" value="1"/>
</dbReference>
<dbReference type="PANTHER" id="PTHR23280">
    <property type="entry name" value="4.1 G PROTEIN"/>
    <property type="match status" value="1"/>
</dbReference>
<dbReference type="GO" id="GO:0008092">
    <property type="term" value="F:cytoskeletal protein binding"/>
    <property type="evidence" value="ECO:0007669"/>
    <property type="project" value="InterPro"/>
</dbReference>
<dbReference type="InterPro" id="IPR029071">
    <property type="entry name" value="Ubiquitin-like_domsf"/>
</dbReference>
<dbReference type="InterPro" id="IPR035963">
    <property type="entry name" value="FERM_2"/>
</dbReference>